<feature type="region of interest" description="Disordered" evidence="1">
    <location>
        <begin position="486"/>
        <end position="527"/>
    </location>
</feature>
<protein>
    <submittedName>
        <fullName evidence="4">Protein-glutamine gamma-glutamyltransferase</fullName>
        <ecNumber evidence="4">2.3.2.13</ecNumber>
    </submittedName>
</protein>
<dbReference type="Pfam" id="PF01841">
    <property type="entry name" value="Transglut_core"/>
    <property type="match status" value="1"/>
</dbReference>
<keyword evidence="4" id="KW-0808">Transferase</keyword>
<evidence type="ECO:0000256" key="1">
    <source>
        <dbReference type="SAM" id="MobiDB-lite"/>
    </source>
</evidence>
<keyword evidence="4" id="KW-0012">Acyltransferase</keyword>
<dbReference type="Gene3D" id="3.10.620.30">
    <property type="match status" value="1"/>
</dbReference>
<reference evidence="4 5" key="1">
    <citation type="submission" date="2018-03" db="EMBL/GenBank/DDBJ databases">
        <title>Genome sequence of Clostridium luticellarii DSM 29923.</title>
        <authorList>
            <person name="Poehlein A."/>
            <person name="Daniel R."/>
        </authorList>
    </citation>
    <scope>NUCLEOTIDE SEQUENCE [LARGE SCALE GENOMIC DNA]</scope>
    <source>
        <strain evidence="4 5">DSM 29923</strain>
    </source>
</reference>
<feature type="compositionally biased region" description="Basic and acidic residues" evidence="1">
    <location>
        <begin position="510"/>
        <end position="527"/>
    </location>
</feature>
<accession>A0A2T0BNG5</accession>
<feature type="transmembrane region" description="Helical" evidence="2">
    <location>
        <begin position="86"/>
        <end position="106"/>
    </location>
</feature>
<feature type="transmembrane region" description="Helical" evidence="2">
    <location>
        <begin position="126"/>
        <end position="144"/>
    </location>
</feature>
<gene>
    <name evidence="4" type="primary">tgpA</name>
    <name evidence="4" type="ORF">CLLU_15960</name>
</gene>
<keyword evidence="2" id="KW-0472">Membrane</keyword>
<dbReference type="EC" id="2.3.2.13" evidence="4"/>
<evidence type="ECO:0000259" key="3">
    <source>
        <dbReference type="SMART" id="SM00460"/>
    </source>
</evidence>
<feature type="domain" description="Transglutaminase-like" evidence="3">
    <location>
        <begin position="409"/>
        <end position="482"/>
    </location>
</feature>
<organism evidence="4 5">
    <name type="scientific">Clostridium luticellarii</name>
    <dbReference type="NCBI Taxonomy" id="1691940"/>
    <lineage>
        <taxon>Bacteria</taxon>
        <taxon>Bacillati</taxon>
        <taxon>Bacillota</taxon>
        <taxon>Clostridia</taxon>
        <taxon>Eubacteriales</taxon>
        <taxon>Clostridiaceae</taxon>
        <taxon>Clostridium</taxon>
    </lineage>
</organism>
<keyword evidence="2" id="KW-1133">Transmembrane helix</keyword>
<dbReference type="InterPro" id="IPR038765">
    <property type="entry name" value="Papain-like_cys_pep_sf"/>
</dbReference>
<evidence type="ECO:0000256" key="2">
    <source>
        <dbReference type="SAM" id="Phobius"/>
    </source>
</evidence>
<dbReference type="EMBL" id="PVXP01000017">
    <property type="protein sequence ID" value="PRR85415.1"/>
    <property type="molecule type" value="Genomic_DNA"/>
</dbReference>
<feature type="transmembrane region" description="Helical" evidence="2">
    <location>
        <begin position="45"/>
        <end position="65"/>
    </location>
</feature>
<dbReference type="GO" id="GO:0003810">
    <property type="term" value="F:protein-glutamine gamma-glutamyltransferase activity"/>
    <property type="evidence" value="ECO:0007669"/>
    <property type="project" value="UniProtKB-EC"/>
</dbReference>
<dbReference type="PANTHER" id="PTHR42736">
    <property type="entry name" value="PROTEIN-GLUTAMINE GAMMA-GLUTAMYLTRANSFERASE"/>
    <property type="match status" value="1"/>
</dbReference>
<comment type="caution">
    <text evidence="4">The sequence shown here is derived from an EMBL/GenBank/DDBJ whole genome shotgun (WGS) entry which is preliminary data.</text>
</comment>
<dbReference type="SMART" id="SM00460">
    <property type="entry name" value="TGc"/>
    <property type="match status" value="1"/>
</dbReference>
<name>A0A2T0BNG5_9CLOT</name>
<sequence length="656" mass="75572">MIVFIVLAAVIFRYSNFISYLDNLKNLATRIDNLTKTASSVDFSLIYPFYVLIIPILTFLYLILFKFNLGTAATLINTLILVLYELLEFNTAVKTVLPLYIFSAYMNYNPYKFSVEVEKNYAKNLFLYYLIICIGFSSVIYCFVPDTYGKEADVIQYKFNNMINKNQDSSHDFVSIGINTGRTSILGKKLKTSDYKLSLISGDVPDYLRTKVYYNYNHDRWTESRDLILLRARHTLNVLDSASRSGLIEKNIEYNREKTSKIKTISVQNLNDDFYNIMISPNFITEIISSENSDIVMYSDENYLAGRHQTKYAINFYDYDDIETFEDYAVSKYSEDINSVYKSYNVNDNALNFTSSQRVRELADKITLTASNNTEKLKLIKSYLMNNYNYNLQPDKMESNSTDYVDFFLFDGKEGYCTSFATAAVMLCRAAGIPARYVEGFKISGEKDYKGRYILRSSDAHAWCEVLTSADKGTWTILDTTPGYGDNDGVSSTENAAADNDSQNSSEQKQPQEEPVKEDKRTNTEKKIENAGSIKKFQKYNYIATIICTAVLLGTTKILRRKIILKNIVNSEAVMPLYTFVLKRLKTIGLSKKIYETDREFAFRIKDKLDIRDLVEDVYREIYGGEKVNLNKNTVILTVEKTVKRNSNILKYYIFF</sequence>
<evidence type="ECO:0000313" key="4">
    <source>
        <dbReference type="EMBL" id="PRR85415.1"/>
    </source>
</evidence>
<evidence type="ECO:0000313" key="5">
    <source>
        <dbReference type="Proteomes" id="UP000237798"/>
    </source>
</evidence>
<proteinExistence type="predicted"/>
<dbReference type="PANTHER" id="PTHR42736:SF1">
    <property type="entry name" value="PROTEIN-GLUTAMINE GAMMA-GLUTAMYLTRANSFERASE"/>
    <property type="match status" value="1"/>
</dbReference>
<dbReference type="Proteomes" id="UP000237798">
    <property type="component" value="Unassembled WGS sequence"/>
</dbReference>
<dbReference type="InterPro" id="IPR002931">
    <property type="entry name" value="Transglutaminase-like"/>
</dbReference>
<dbReference type="SUPFAM" id="SSF54001">
    <property type="entry name" value="Cysteine proteinases"/>
    <property type="match status" value="1"/>
</dbReference>
<dbReference type="InterPro" id="IPR052901">
    <property type="entry name" value="Bact_TGase-like"/>
</dbReference>
<dbReference type="AlphaFoldDB" id="A0A2T0BNG5"/>
<keyword evidence="2" id="KW-0812">Transmembrane</keyword>
<keyword evidence="5" id="KW-1185">Reference proteome</keyword>